<comment type="caution">
    <text evidence="13">The sequence shown here is derived from an EMBL/GenBank/DDBJ whole genome shotgun (WGS) entry which is preliminary data.</text>
</comment>
<dbReference type="InterPro" id="IPR000380">
    <property type="entry name" value="Topo_IA"/>
</dbReference>
<dbReference type="Pfam" id="PF01751">
    <property type="entry name" value="Toprim"/>
    <property type="match status" value="1"/>
</dbReference>
<dbReference type="CDD" id="cd03363">
    <property type="entry name" value="TOPRIM_TopoIA_TopoI"/>
    <property type="match status" value="1"/>
</dbReference>
<dbReference type="InterPro" id="IPR023406">
    <property type="entry name" value="Topo_IA_AS"/>
</dbReference>
<feature type="site" description="Interaction with DNA" evidence="10">
    <location>
        <position position="491"/>
    </location>
</feature>
<protein>
    <recommendedName>
        <fullName evidence="10">DNA topoisomerase 1</fullName>
        <ecNumber evidence="10">5.6.2.1</ecNumber>
    </recommendedName>
    <alternativeName>
        <fullName evidence="10">DNA topoisomerase I</fullName>
    </alternativeName>
</protein>
<evidence type="ECO:0000256" key="5">
    <source>
        <dbReference type="ARBA" id="ARBA00022833"/>
    </source>
</evidence>
<dbReference type="PRINTS" id="PR00417">
    <property type="entry name" value="PRTPISMRASEI"/>
</dbReference>
<dbReference type="SUPFAM" id="SSF56712">
    <property type="entry name" value="Prokaryotic type I DNA topoisomerase"/>
    <property type="match status" value="1"/>
</dbReference>
<keyword evidence="5" id="KW-0862">Zinc</keyword>
<evidence type="ECO:0000256" key="7">
    <source>
        <dbReference type="ARBA" id="ARBA00023029"/>
    </source>
</evidence>
<keyword evidence="6" id="KW-0460">Magnesium</keyword>
<feature type="site" description="Interaction with DNA" evidence="10">
    <location>
        <position position="158"/>
    </location>
</feature>
<feature type="active site" description="O-(5'-phospho-DNA)-tyrosine intermediate" evidence="10">
    <location>
        <position position="302"/>
    </location>
</feature>
<evidence type="ECO:0000256" key="1">
    <source>
        <dbReference type="ARBA" id="ARBA00000213"/>
    </source>
</evidence>
<dbReference type="InterPro" id="IPR006171">
    <property type="entry name" value="TOPRIM_dom"/>
</dbReference>
<dbReference type="SUPFAM" id="SSF57783">
    <property type="entry name" value="Zinc beta-ribbon"/>
    <property type="match status" value="1"/>
</dbReference>
<name>A0A938XPW8_9FIRM</name>
<evidence type="ECO:0000256" key="10">
    <source>
        <dbReference type="HAMAP-Rule" id="MF_00952"/>
    </source>
</evidence>
<dbReference type="GO" id="GO:0003917">
    <property type="term" value="F:DNA topoisomerase type I (single strand cut, ATP-independent) activity"/>
    <property type="evidence" value="ECO:0007669"/>
    <property type="project" value="UniProtKB-UniRule"/>
</dbReference>
<dbReference type="SMART" id="SM00437">
    <property type="entry name" value="TOP1Ac"/>
    <property type="match status" value="1"/>
</dbReference>
<evidence type="ECO:0000313" key="13">
    <source>
        <dbReference type="EMBL" id="MBM7555329.1"/>
    </source>
</evidence>
<feature type="site" description="Interaction with DNA" evidence="10">
    <location>
        <position position="36"/>
    </location>
</feature>
<evidence type="ECO:0000259" key="12">
    <source>
        <dbReference type="PROSITE" id="PS52039"/>
    </source>
</evidence>
<dbReference type="Gene3D" id="1.10.460.10">
    <property type="entry name" value="Topoisomerase I, domain 2"/>
    <property type="match status" value="1"/>
</dbReference>
<dbReference type="EMBL" id="JAFBDQ010000001">
    <property type="protein sequence ID" value="MBM7555329.1"/>
    <property type="molecule type" value="Genomic_DNA"/>
</dbReference>
<comment type="subunit">
    <text evidence="10">Monomer.</text>
</comment>
<comment type="function">
    <text evidence="10">Releases the supercoiling and torsional tension of DNA, which is introduced during the DNA replication and transcription, by transiently cleaving and rejoining one strand of the DNA duplex. Introduces a single-strand break via transesterification at a target site in duplex DNA. The scissile phosphodiester is attacked by the catalytic tyrosine of the enzyme, resulting in the formation of a DNA-(5'-phosphotyrosyl)-enzyme intermediate and the expulsion of a 3'-OH DNA strand. The free DNA strand then undergoes passage around the unbroken strand, thus removing DNA supercoils. Finally, in the religation step, the DNA 3'-OH attacks the covalent intermediate to expel the active-site tyrosine and restore the DNA phosphodiester backbone.</text>
</comment>
<comment type="catalytic activity">
    <reaction evidence="1 10">
        <text>ATP-independent breakage of single-stranded DNA, followed by passage and rejoining.</text>
        <dbReference type="EC" id="5.6.2.1"/>
    </reaction>
</comment>
<dbReference type="InterPro" id="IPR034149">
    <property type="entry name" value="TOPRIM_TopoI"/>
</dbReference>
<dbReference type="RefSeq" id="WP_204700051.1">
    <property type="nucleotide sequence ID" value="NZ_JAFBDQ010000001.1"/>
</dbReference>
<dbReference type="Gene3D" id="2.70.20.10">
    <property type="entry name" value="Topoisomerase I, domain 3"/>
    <property type="match status" value="1"/>
</dbReference>
<dbReference type="Gene3D" id="3.40.50.140">
    <property type="match status" value="1"/>
</dbReference>
<dbReference type="GO" id="GO:0006265">
    <property type="term" value="P:DNA topological change"/>
    <property type="evidence" value="ECO:0007669"/>
    <property type="project" value="UniProtKB-UniRule"/>
</dbReference>
<dbReference type="Gene3D" id="1.10.290.10">
    <property type="entry name" value="Topoisomerase I, domain 4"/>
    <property type="match status" value="1"/>
</dbReference>
<feature type="domain" description="Toprim" evidence="11">
    <location>
        <begin position="6"/>
        <end position="116"/>
    </location>
</feature>
<dbReference type="AlphaFoldDB" id="A0A938XPW8"/>
<dbReference type="InterPro" id="IPR003601">
    <property type="entry name" value="Topo_IA_2"/>
</dbReference>
<keyword evidence="8 10" id="KW-0238">DNA-binding</keyword>
<proteinExistence type="inferred from homology"/>
<dbReference type="GO" id="GO:0003677">
    <property type="term" value="F:DNA binding"/>
    <property type="evidence" value="ECO:0007669"/>
    <property type="project" value="UniProtKB-KW"/>
</dbReference>
<dbReference type="GO" id="GO:0008270">
    <property type="term" value="F:zinc ion binding"/>
    <property type="evidence" value="ECO:0007669"/>
    <property type="project" value="UniProtKB-KW"/>
</dbReference>
<dbReference type="Gene3D" id="3.30.65.10">
    <property type="entry name" value="Bacterial Topoisomerase I, domain 1"/>
    <property type="match status" value="2"/>
</dbReference>
<dbReference type="InterPro" id="IPR013497">
    <property type="entry name" value="Topo_IA_cen"/>
</dbReference>
<evidence type="ECO:0000256" key="8">
    <source>
        <dbReference type="ARBA" id="ARBA00023125"/>
    </source>
</evidence>
<dbReference type="InterPro" id="IPR013824">
    <property type="entry name" value="Topo_IA_cen_sub1"/>
</dbReference>
<feature type="domain" description="Topo IA-type catalytic" evidence="12">
    <location>
        <begin position="132"/>
        <end position="559"/>
    </location>
</feature>
<dbReference type="PANTHER" id="PTHR42785:SF1">
    <property type="entry name" value="DNA TOPOISOMERASE"/>
    <property type="match status" value="1"/>
</dbReference>
<dbReference type="Pfam" id="PF01396">
    <property type="entry name" value="Zn_ribbon_Top1"/>
    <property type="match status" value="3"/>
</dbReference>
<organism evidence="13 14">
    <name type="scientific">Halanaerobacter jeridensis</name>
    <dbReference type="NCBI Taxonomy" id="706427"/>
    <lineage>
        <taxon>Bacteria</taxon>
        <taxon>Bacillati</taxon>
        <taxon>Bacillota</taxon>
        <taxon>Clostridia</taxon>
        <taxon>Halanaerobiales</taxon>
        <taxon>Halobacteroidaceae</taxon>
        <taxon>Halanaerobacter</taxon>
    </lineage>
</organism>
<dbReference type="PROSITE" id="PS00396">
    <property type="entry name" value="TOPO_IA_1"/>
    <property type="match status" value="1"/>
</dbReference>
<evidence type="ECO:0000256" key="6">
    <source>
        <dbReference type="ARBA" id="ARBA00022842"/>
    </source>
</evidence>
<dbReference type="PROSITE" id="PS50880">
    <property type="entry name" value="TOPRIM"/>
    <property type="match status" value="1"/>
</dbReference>
<dbReference type="SMART" id="SM00436">
    <property type="entry name" value="TOP1Bc"/>
    <property type="match status" value="1"/>
</dbReference>
<comment type="similarity">
    <text evidence="2 10">Belongs to the type IA topoisomerase family.</text>
</comment>
<dbReference type="CDD" id="cd00186">
    <property type="entry name" value="TOP1Ac"/>
    <property type="match status" value="1"/>
</dbReference>
<dbReference type="InterPro" id="IPR013825">
    <property type="entry name" value="Topo_IA_cen_sub2"/>
</dbReference>
<feature type="site" description="Interaction with DNA" evidence="10">
    <location>
        <position position="304"/>
    </location>
</feature>
<feature type="site" description="Interaction with DNA" evidence="10">
    <location>
        <position position="143"/>
    </location>
</feature>
<keyword evidence="9 10" id="KW-0413">Isomerase</keyword>
<gene>
    <name evidence="10" type="primary">topA</name>
    <name evidence="13" type="ORF">JOC47_000153</name>
</gene>
<dbReference type="NCBIfam" id="TIGR01051">
    <property type="entry name" value="topA_bact"/>
    <property type="match status" value="1"/>
</dbReference>
<keyword evidence="14" id="KW-1185">Reference proteome</keyword>
<feature type="site" description="Interaction with DNA" evidence="10">
    <location>
        <position position="142"/>
    </location>
</feature>
<dbReference type="Pfam" id="PF01131">
    <property type="entry name" value="Topoisom_bac"/>
    <property type="match status" value="1"/>
</dbReference>
<evidence type="ECO:0000256" key="9">
    <source>
        <dbReference type="ARBA" id="ARBA00023235"/>
    </source>
</evidence>
<sequence length="693" mass="79821">MAKKKKQLVIVESPAKAKTISKFLGREYTVEASMGHLIDLPKSQLGVDVEENFEPKYITIRGKGKILQKLRRKAKKSKKVLLATDPDREGEAISWHLSNALKVDEENKCRIEFNEITEAAVQQALENPRSIDKDRVDAQQARRVLDRLVGYKLSPLLWKKVRKGLSAGRVQSVALRIICEREDARNKFEPEEYWTAEINLKNPANDKFSAKLYRINNQKYKLKNEQEAKELKEDLQERKLKVSKIKEGQRRRNPAAPFTTSSLQQQAANSLYFSAKKTMFVAQRLYEGVDIGAEGTVGLITYMRTDSTRIAKEAQTNVQQYVLDEFGEKYLAEDRNYKVDSKAQDAHEAIRPTSVFRTPQKMKEYLDEEQYKLYKLIWERFVASQMAPALYKTLRVNIKSKNGKYLLRANGSQQLFAGVLQVDQSREQKEDTLLPNFNPGDKIELSTIKLAQHFTNPPARYTEAKLVKTLKKEGIGRPSTYATIIGTIQDRDYVEKEGKKFKPTELGAVVNGLLVKHFPNVTDVEFTAQMEDNLDKVEAGTADWREILSEFYFPFQDKLEEAHDEMEEVDMVEETDEICEKCGRNMVIKYGRYGKFLACPGFPECKNTKPFLVKAGVECPRCEDGEVIERKSKKGRRFYGCSNYPECEFMTWDHPTEEECPECGSFLVEKKRKNKTIKYCIDEDCKYETIELS</sequence>
<dbReference type="InterPro" id="IPR028612">
    <property type="entry name" value="Topoisom_1_IA"/>
</dbReference>
<dbReference type="PANTHER" id="PTHR42785">
    <property type="entry name" value="DNA TOPOISOMERASE, TYPE IA, CORE"/>
    <property type="match status" value="1"/>
</dbReference>
<reference evidence="13" key="1">
    <citation type="submission" date="2021-01" db="EMBL/GenBank/DDBJ databases">
        <title>Genomic Encyclopedia of Type Strains, Phase IV (KMG-IV): sequencing the most valuable type-strain genomes for metagenomic binning, comparative biology and taxonomic classification.</title>
        <authorList>
            <person name="Goeker M."/>
        </authorList>
    </citation>
    <scope>NUCLEOTIDE SEQUENCE</scope>
    <source>
        <strain evidence="13">DSM 23230</strain>
    </source>
</reference>
<evidence type="ECO:0000259" key="11">
    <source>
        <dbReference type="PROSITE" id="PS50880"/>
    </source>
</evidence>
<dbReference type="HAMAP" id="MF_00952">
    <property type="entry name" value="Topoisom_1_prok"/>
    <property type="match status" value="1"/>
</dbReference>
<dbReference type="EC" id="5.6.2.1" evidence="10"/>
<evidence type="ECO:0000256" key="4">
    <source>
        <dbReference type="ARBA" id="ARBA00022771"/>
    </source>
</evidence>
<feature type="site" description="Interaction with DNA" evidence="10">
    <location>
        <position position="151"/>
    </location>
</feature>
<keyword evidence="3" id="KW-0479">Metal-binding</keyword>
<feature type="site" description="Interaction with DNA" evidence="10">
    <location>
        <position position="146"/>
    </location>
</feature>
<dbReference type="InterPro" id="IPR013826">
    <property type="entry name" value="Topo_IA_cen_sub3"/>
</dbReference>
<dbReference type="InterPro" id="IPR023405">
    <property type="entry name" value="Topo_IA_core_domain"/>
</dbReference>
<accession>A0A938XPW8</accession>
<evidence type="ECO:0000313" key="14">
    <source>
        <dbReference type="Proteomes" id="UP000774000"/>
    </source>
</evidence>
<dbReference type="PROSITE" id="PS52039">
    <property type="entry name" value="TOPO_IA_2"/>
    <property type="match status" value="1"/>
</dbReference>
<dbReference type="Proteomes" id="UP000774000">
    <property type="component" value="Unassembled WGS sequence"/>
</dbReference>
<feature type="region of interest" description="Interaction with DNA" evidence="10">
    <location>
        <begin position="166"/>
        <end position="171"/>
    </location>
</feature>
<keyword evidence="7 10" id="KW-0799">Topoisomerase</keyword>
<evidence type="ECO:0000256" key="3">
    <source>
        <dbReference type="ARBA" id="ARBA00022723"/>
    </source>
</evidence>
<dbReference type="GO" id="GO:0005694">
    <property type="term" value="C:chromosome"/>
    <property type="evidence" value="ECO:0007669"/>
    <property type="project" value="InterPro"/>
</dbReference>
<evidence type="ECO:0000256" key="2">
    <source>
        <dbReference type="ARBA" id="ARBA00009446"/>
    </source>
</evidence>
<dbReference type="InterPro" id="IPR005733">
    <property type="entry name" value="TopoI_bac-type"/>
</dbReference>
<keyword evidence="4" id="KW-0863">Zinc-finger</keyword>
<dbReference type="InterPro" id="IPR003602">
    <property type="entry name" value="Topo_IA_DNA-bd_dom"/>
</dbReference>
<dbReference type="InterPro" id="IPR013498">
    <property type="entry name" value="Topo_IA_Znf"/>
</dbReference>
<dbReference type="SMART" id="SM00493">
    <property type="entry name" value="TOPRIM"/>
    <property type="match status" value="1"/>
</dbReference>